<dbReference type="SUPFAM" id="SSF49417">
    <property type="entry name" value="p53-like transcription factors"/>
    <property type="match status" value="1"/>
</dbReference>
<dbReference type="PROSITE" id="PS50001">
    <property type="entry name" value="SH2"/>
    <property type="match status" value="1"/>
</dbReference>
<dbReference type="OMA" id="FDWKNRQ"/>
<evidence type="ECO:0000256" key="13">
    <source>
        <dbReference type="RuleBase" id="RU046415"/>
    </source>
</evidence>
<evidence type="ECO:0000256" key="2">
    <source>
        <dbReference type="ARBA" id="ARBA00004496"/>
    </source>
</evidence>
<dbReference type="InterPro" id="IPR013799">
    <property type="entry name" value="STAT_TF_prot_interaction"/>
</dbReference>
<evidence type="ECO:0000256" key="9">
    <source>
        <dbReference type="ARBA" id="ARBA00023159"/>
    </source>
</evidence>
<evidence type="ECO:0000256" key="10">
    <source>
        <dbReference type="ARBA" id="ARBA00023163"/>
    </source>
</evidence>
<evidence type="ECO:0000256" key="5">
    <source>
        <dbReference type="ARBA" id="ARBA00022553"/>
    </source>
</evidence>
<evidence type="ECO:0000313" key="16">
    <source>
        <dbReference type="EnsemblMetazoa" id="XP_011681708"/>
    </source>
</evidence>
<dbReference type="GO" id="GO:0005634">
    <property type="term" value="C:nucleus"/>
    <property type="evidence" value="ECO:0000318"/>
    <property type="project" value="GO_Central"/>
</dbReference>
<evidence type="ECO:0000259" key="15">
    <source>
        <dbReference type="PROSITE" id="PS50001"/>
    </source>
</evidence>
<dbReference type="SUPFAM" id="SSF55550">
    <property type="entry name" value="SH2 domain"/>
    <property type="match status" value="1"/>
</dbReference>
<dbReference type="SMART" id="SM00964">
    <property type="entry name" value="STAT_int"/>
    <property type="match status" value="1"/>
</dbReference>
<reference evidence="17" key="1">
    <citation type="submission" date="2015-02" db="EMBL/GenBank/DDBJ databases">
        <title>Genome sequencing for Strongylocentrotus purpuratus.</title>
        <authorList>
            <person name="Murali S."/>
            <person name="Liu Y."/>
            <person name="Vee V."/>
            <person name="English A."/>
            <person name="Wang M."/>
            <person name="Skinner E."/>
            <person name="Han Y."/>
            <person name="Muzny D.M."/>
            <person name="Worley K.C."/>
            <person name="Gibbs R.A."/>
        </authorList>
    </citation>
    <scope>NUCLEOTIDE SEQUENCE</scope>
</reference>
<dbReference type="InterPro" id="IPR046994">
    <property type="entry name" value="STAT5_CC"/>
</dbReference>
<evidence type="ECO:0000256" key="6">
    <source>
        <dbReference type="ARBA" id="ARBA00022999"/>
    </source>
</evidence>
<dbReference type="SMART" id="SM00252">
    <property type="entry name" value="SH2"/>
    <property type="match status" value="1"/>
</dbReference>
<keyword evidence="11 13" id="KW-0539">Nucleus</keyword>
<dbReference type="InterPro" id="IPR008967">
    <property type="entry name" value="p53-like_TF_DNA-bd_sf"/>
</dbReference>
<keyword evidence="4 13" id="KW-0963">Cytoplasm</keyword>
<dbReference type="PANTHER" id="PTHR11801">
    <property type="entry name" value="SIGNAL TRANSDUCER AND ACTIVATOR OF TRANSCRIPTION"/>
    <property type="match status" value="1"/>
</dbReference>
<keyword evidence="7 13" id="KW-0805">Transcription regulation</keyword>
<dbReference type="InterPro" id="IPR001217">
    <property type="entry name" value="STAT"/>
</dbReference>
<evidence type="ECO:0000313" key="17">
    <source>
        <dbReference type="Proteomes" id="UP000007110"/>
    </source>
</evidence>
<dbReference type="FunCoup" id="A0A7M7HNU6">
    <property type="interactions" value="1016"/>
</dbReference>
<dbReference type="KEGG" id="spu:576433"/>
<evidence type="ECO:0000256" key="7">
    <source>
        <dbReference type="ARBA" id="ARBA00023015"/>
    </source>
</evidence>
<dbReference type="GO" id="GO:0042127">
    <property type="term" value="P:regulation of cell population proliferation"/>
    <property type="evidence" value="ECO:0000318"/>
    <property type="project" value="GO_Central"/>
</dbReference>
<dbReference type="AlphaFoldDB" id="A0A7M7HNU6"/>
<evidence type="ECO:0000256" key="4">
    <source>
        <dbReference type="ARBA" id="ARBA00022490"/>
    </source>
</evidence>
<dbReference type="GeneID" id="576433"/>
<proteinExistence type="inferred from homology"/>
<evidence type="ECO:0000256" key="3">
    <source>
        <dbReference type="ARBA" id="ARBA00005586"/>
    </source>
</evidence>
<dbReference type="Gene3D" id="1.10.238.10">
    <property type="entry name" value="EF-hand"/>
    <property type="match status" value="1"/>
</dbReference>
<dbReference type="Pfam" id="PF01017">
    <property type="entry name" value="STAT_alpha"/>
    <property type="match status" value="1"/>
</dbReference>
<sequence length="795" mass="90561">MSLIMKLQQLQGGDLEKLQGLYQNLEFPMEIRYYCAHWIEAQNWSSIDIDNPVFEPDAIDLLHGMIKQVQAKIEELSDDEMFPIKLKLNNFTQELNKRFSNQPFAFVRLINHCLESEERLVQNSMQNRTVESPQAPPCNKDITENITNIRMMTQKTEEDLSNLQQKQEMFVFQYQENLRFQGRLNQLANSLAESDPNRRAEEVSLRKKKAEVEQVLQTEAQELLRMRMDLAEKHRKTLYSLKILQSRVLEDELIRWKRQQQLAGIGGPPEGTLDQQQCWCEALAELIWHNRQQVKKVELLRQQLPIPVPHGQDLLPELNRCFMAQLSTLVTSTFIIEKQPPQVLKKETRFSASVRLLVGGKLNVHMNPPQVKATIISESQAKAVLASETSSWNETSGDILNNCGVMEYHRETGVLNVTFRNMSLKRIRRADRRGSEFVTEEKFTILFQSQFSVASGELVFQVRTMSLPVVVIVHGNQESNALATVLWDNAFASSGRVPFVVPDGVPFADMGRALNSKFMLANGRSLSDANLLYLAQKAFSPDHNVGQTEDFSNVYITWSIFNRDPLPNRTFTFWRWFHGVLELTRKHLRGPWNDGSIMGFVSRSMAHDLLLSQQVGCFLLRFSDSEIGGITIAWLAEDANTGERQVYNLQPFTADDFNIRSLADRIHDLSHLTHLYPDKPKDTAFGQYYTTDPEVPPQGDGGYVPTSLVSHIPHMPGGPPQHHSQEMGNREPMSPPSQQLMTSSSLRVSSSDGMVGTTSMDQNLDPLEELPILEDYDDPQAGIMEDLLRWSASTS</sequence>
<dbReference type="Pfam" id="PF02865">
    <property type="entry name" value="STAT_int"/>
    <property type="match status" value="1"/>
</dbReference>
<dbReference type="SUPFAM" id="SSF47655">
    <property type="entry name" value="STAT"/>
    <property type="match status" value="1"/>
</dbReference>
<dbReference type="Pfam" id="PF02864">
    <property type="entry name" value="STAT_bind"/>
    <property type="match status" value="1"/>
</dbReference>
<dbReference type="InterPro" id="IPR013800">
    <property type="entry name" value="STAT_TF_alpha"/>
</dbReference>
<dbReference type="GO" id="GO:0000978">
    <property type="term" value="F:RNA polymerase II cis-regulatory region sequence-specific DNA binding"/>
    <property type="evidence" value="ECO:0000318"/>
    <property type="project" value="GO_Central"/>
</dbReference>
<dbReference type="CDD" id="cd09919">
    <property type="entry name" value="SH2_STAT_family"/>
    <property type="match status" value="1"/>
</dbReference>
<name>A0A7M7HNU6_STRPU</name>
<dbReference type="InterPro" id="IPR012345">
    <property type="entry name" value="STAT_TF_DNA-bd_N"/>
</dbReference>
<dbReference type="GO" id="GO:0005737">
    <property type="term" value="C:cytoplasm"/>
    <property type="evidence" value="ECO:0000318"/>
    <property type="project" value="GO_Central"/>
</dbReference>
<dbReference type="Pfam" id="PF00017">
    <property type="entry name" value="SH2"/>
    <property type="match status" value="1"/>
</dbReference>
<dbReference type="GO" id="GO:0000981">
    <property type="term" value="F:DNA-binding transcription factor activity, RNA polymerase II-specific"/>
    <property type="evidence" value="ECO:0000318"/>
    <property type="project" value="GO_Central"/>
</dbReference>
<dbReference type="GO" id="GO:0005829">
    <property type="term" value="C:cytosol"/>
    <property type="evidence" value="ECO:0007669"/>
    <property type="project" value="UniProtKB-ARBA"/>
</dbReference>
<dbReference type="EnsemblMetazoa" id="XM_011683406">
    <property type="protein sequence ID" value="XP_011681708"/>
    <property type="gene ID" value="LOC576433"/>
</dbReference>
<dbReference type="InterPro" id="IPR000980">
    <property type="entry name" value="SH2"/>
</dbReference>
<keyword evidence="17" id="KW-1185">Reference proteome</keyword>
<dbReference type="FunFam" id="2.60.40.630:FF:000002">
    <property type="entry name" value="Signal transducer and activator of transcription"/>
    <property type="match status" value="1"/>
</dbReference>
<dbReference type="Gene3D" id="1.20.1050.20">
    <property type="entry name" value="STAT transcription factor, all-alpha domain"/>
    <property type="match status" value="1"/>
</dbReference>
<accession>A0A7M7HNU6</accession>
<feature type="region of interest" description="Disordered" evidence="14">
    <location>
        <begin position="711"/>
        <end position="766"/>
    </location>
</feature>
<feature type="domain" description="SH2" evidence="15">
    <location>
        <begin position="576"/>
        <end position="694"/>
    </location>
</feature>
<dbReference type="CDD" id="cd16849">
    <property type="entry name" value="STAT5_DBD"/>
    <property type="match status" value="1"/>
</dbReference>
<evidence type="ECO:0000256" key="11">
    <source>
        <dbReference type="ARBA" id="ARBA00023242"/>
    </source>
</evidence>
<keyword evidence="9 13" id="KW-0010">Activator</keyword>
<organism evidence="16 17">
    <name type="scientific">Strongylocentrotus purpuratus</name>
    <name type="common">Purple sea urchin</name>
    <dbReference type="NCBI Taxonomy" id="7668"/>
    <lineage>
        <taxon>Eukaryota</taxon>
        <taxon>Metazoa</taxon>
        <taxon>Echinodermata</taxon>
        <taxon>Eleutherozoa</taxon>
        <taxon>Echinozoa</taxon>
        <taxon>Echinoidea</taxon>
        <taxon>Euechinoidea</taxon>
        <taxon>Echinacea</taxon>
        <taxon>Camarodonta</taxon>
        <taxon>Echinidea</taxon>
        <taxon>Strongylocentrotidae</taxon>
        <taxon>Strongylocentrotus</taxon>
    </lineage>
</organism>
<dbReference type="CDD" id="cd16855">
    <property type="entry name" value="STAT5_CCD"/>
    <property type="match status" value="1"/>
</dbReference>
<dbReference type="InterPro" id="IPR036860">
    <property type="entry name" value="SH2_dom_sf"/>
</dbReference>
<keyword evidence="10 13" id="KW-0804">Transcription</keyword>
<dbReference type="FunFam" id="1.10.238.10:FF:000029">
    <property type="entry name" value="Signal transducer and transcription activator 6"/>
    <property type="match status" value="1"/>
</dbReference>
<evidence type="ECO:0000256" key="12">
    <source>
        <dbReference type="PROSITE-ProRule" id="PRU00191"/>
    </source>
</evidence>
<evidence type="ECO:0000256" key="1">
    <source>
        <dbReference type="ARBA" id="ARBA00004123"/>
    </source>
</evidence>
<reference evidence="16" key="2">
    <citation type="submission" date="2021-01" db="UniProtKB">
        <authorList>
            <consortium name="EnsemblMetazoa"/>
        </authorList>
    </citation>
    <scope>IDENTIFICATION</scope>
</reference>
<keyword evidence="6 12" id="KW-0727">SH2 domain</keyword>
<dbReference type="OrthoDB" id="19300at2759"/>
<dbReference type="FunFam" id="1.10.532.10:FF:000002">
    <property type="entry name" value="Signal transducer and activator of transcription"/>
    <property type="match status" value="1"/>
</dbReference>
<dbReference type="RefSeq" id="XP_011681708.1">
    <property type="nucleotide sequence ID" value="XM_011683406.2"/>
</dbReference>
<keyword evidence="5 13" id="KW-0597">Phosphoprotein</keyword>
<dbReference type="Gene3D" id="1.10.532.10">
    <property type="entry name" value="STAT transcription factor, N-terminal domain"/>
    <property type="match status" value="1"/>
</dbReference>
<dbReference type="SUPFAM" id="SSF48092">
    <property type="entry name" value="Transcription factor STAT-4 N-domain"/>
    <property type="match status" value="1"/>
</dbReference>
<dbReference type="InterPro" id="IPR013801">
    <property type="entry name" value="STAT_TF_DNA-bd"/>
</dbReference>
<dbReference type="InterPro" id="IPR036535">
    <property type="entry name" value="STAT_N_sf"/>
</dbReference>
<dbReference type="InterPro" id="IPR015988">
    <property type="entry name" value="STAT_TF_CC"/>
</dbReference>
<dbReference type="Proteomes" id="UP000007110">
    <property type="component" value="Unassembled WGS sequence"/>
</dbReference>
<comment type="subcellular location">
    <subcellularLocation>
        <location evidence="2 13">Cytoplasm</location>
    </subcellularLocation>
    <subcellularLocation>
        <location evidence="1 13">Nucleus</location>
    </subcellularLocation>
</comment>
<comment type="similarity">
    <text evidence="3 13">Belongs to the transcription factor STAT family.</text>
</comment>
<dbReference type="InterPro" id="IPR048988">
    <property type="entry name" value="STAT_linker"/>
</dbReference>
<dbReference type="Pfam" id="PF21354">
    <property type="entry name" value="STAT_linker"/>
    <property type="match status" value="1"/>
</dbReference>
<evidence type="ECO:0000256" key="8">
    <source>
        <dbReference type="ARBA" id="ARBA00023125"/>
    </source>
</evidence>
<dbReference type="Gene3D" id="2.60.40.630">
    <property type="entry name" value="STAT transcription factor, DNA-binding domain"/>
    <property type="match status" value="1"/>
</dbReference>
<dbReference type="GO" id="GO:0006952">
    <property type="term" value="P:defense response"/>
    <property type="evidence" value="ECO:0000318"/>
    <property type="project" value="GO_Central"/>
</dbReference>
<keyword evidence="8 13" id="KW-0238">DNA-binding</keyword>
<dbReference type="GO" id="GO:0007259">
    <property type="term" value="P:cell surface receptor signaling pathway via JAK-STAT"/>
    <property type="evidence" value="ECO:0000318"/>
    <property type="project" value="GO_Central"/>
</dbReference>
<dbReference type="InParanoid" id="A0A7M7HNU6"/>
<dbReference type="Gene3D" id="3.30.505.10">
    <property type="entry name" value="SH2 domain"/>
    <property type="match status" value="1"/>
</dbReference>
<protein>
    <recommendedName>
        <fullName evidence="13">Signal transducer and activator of transcription</fullName>
    </recommendedName>
</protein>
<dbReference type="InterPro" id="IPR035858">
    <property type="entry name" value="STAT5a/5b_DBD"/>
</dbReference>
<dbReference type="GO" id="GO:0006357">
    <property type="term" value="P:regulation of transcription by RNA polymerase II"/>
    <property type="evidence" value="ECO:0000318"/>
    <property type="project" value="GO_Central"/>
</dbReference>
<evidence type="ECO:0000256" key="14">
    <source>
        <dbReference type="SAM" id="MobiDB-lite"/>
    </source>
</evidence>